<dbReference type="PANTHER" id="PTHR46268">
    <property type="entry name" value="STRESS RESPONSE PROTEIN NHAX"/>
    <property type="match status" value="1"/>
</dbReference>
<feature type="domain" description="UspA" evidence="2">
    <location>
        <begin position="6"/>
        <end position="146"/>
    </location>
</feature>
<evidence type="ECO:0000256" key="1">
    <source>
        <dbReference type="ARBA" id="ARBA00008791"/>
    </source>
</evidence>
<proteinExistence type="inferred from homology"/>
<comment type="similarity">
    <text evidence="1">Belongs to the universal stress protein A family.</text>
</comment>
<dbReference type="PRINTS" id="PR01438">
    <property type="entry name" value="UNVRSLSTRESS"/>
</dbReference>
<dbReference type="InterPro" id="IPR006016">
    <property type="entry name" value="UspA"/>
</dbReference>
<dbReference type="STRING" id="475255.SAMN04488101_1286"/>
<dbReference type="CDD" id="cd00293">
    <property type="entry name" value="USP-like"/>
    <property type="match status" value="1"/>
</dbReference>
<dbReference type="Pfam" id="PF00582">
    <property type="entry name" value="Usp"/>
    <property type="match status" value="2"/>
</dbReference>
<protein>
    <submittedName>
        <fullName evidence="3">Nucleotide-binding universal stress protein, UspA family</fullName>
    </submittedName>
</protein>
<keyword evidence="4" id="KW-1185">Reference proteome</keyword>
<gene>
    <name evidence="3" type="ORF">SAMN04488101_1286</name>
</gene>
<dbReference type="Proteomes" id="UP000192678">
    <property type="component" value="Unassembled WGS sequence"/>
</dbReference>
<dbReference type="SUPFAM" id="SSF52402">
    <property type="entry name" value="Adenine nucleotide alpha hydrolases-like"/>
    <property type="match status" value="2"/>
</dbReference>
<dbReference type="InterPro" id="IPR014729">
    <property type="entry name" value="Rossmann-like_a/b/a_fold"/>
</dbReference>
<evidence type="ECO:0000313" key="3">
    <source>
        <dbReference type="EMBL" id="SMD18653.1"/>
    </source>
</evidence>
<dbReference type="InterPro" id="IPR006015">
    <property type="entry name" value="Universal_stress_UspA"/>
</dbReference>
<name>A0A1W2F9V9_9SPHI</name>
<evidence type="ECO:0000313" key="4">
    <source>
        <dbReference type="Proteomes" id="UP000192678"/>
    </source>
</evidence>
<dbReference type="EMBL" id="FWYB01000028">
    <property type="protein sequence ID" value="SMD18653.1"/>
    <property type="molecule type" value="Genomic_DNA"/>
</dbReference>
<feature type="domain" description="UspA" evidence="2">
    <location>
        <begin position="201"/>
        <end position="278"/>
    </location>
</feature>
<dbReference type="RefSeq" id="WP_084292588.1">
    <property type="nucleotide sequence ID" value="NZ_FWYB01000028.1"/>
</dbReference>
<dbReference type="OrthoDB" id="9788959at2"/>
<sequence>MTTSKQNILVLTDFSDTALNAARYAVALSRQLRPSRILLCYSDYIPPSIDIPLQDAMRDEHEFKKNDDQLKAWKSQLKLLADEDTLIDIHIDERPLGFAVNELSEEQSIGLVVMGLTGKTRLEQVLIGSNTIAIAKSGNRPLLIVPEDAKFMGISKAVFACDFKQVDPVIPYDSIKNFVRSFNARLLILNVDRYDERQFNPEVKAAEAKLRSEWGGEVEFHFTHDKDVAEGITAFAVEHEVDLIITVPQEYGFFEGLFHRSVTKKMTYHTDIPLLLFKG</sequence>
<dbReference type="PANTHER" id="PTHR46268:SF6">
    <property type="entry name" value="UNIVERSAL STRESS PROTEIN UP12"/>
    <property type="match status" value="1"/>
</dbReference>
<dbReference type="Gene3D" id="3.40.50.620">
    <property type="entry name" value="HUPs"/>
    <property type="match status" value="2"/>
</dbReference>
<reference evidence="3 4" key="1">
    <citation type="submission" date="2017-04" db="EMBL/GenBank/DDBJ databases">
        <authorList>
            <person name="Afonso C.L."/>
            <person name="Miller P.J."/>
            <person name="Scott M.A."/>
            <person name="Spackman E."/>
            <person name="Goraichik I."/>
            <person name="Dimitrov K.M."/>
            <person name="Suarez D.L."/>
            <person name="Swayne D.E."/>
        </authorList>
    </citation>
    <scope>NUCLEOTIDE SEQUENCE [LARGE SCALE GENOMIC DNA]</scope>
    <source>
        <strain evidence="3 4">DSM 19625</strain>
    </source>
</reference>
<organism evidence="3 4">
    <name type="scientific">Pedobacter nyackensis</name>
    <dbReference type="NCBI Taxonomy" id="475255"/>
    <lineage>
        <taxon>Bacteria</taxon>
        <taxon>Pseudomonadati</taxon>
        <taxon>Bacteroidota</taxon>
        <taxon>Sphingobacteriia</taxon>
        <taxon>Sphingobacteriales</taxon>
        <taxon>Sphingobacteriaceae</taxon>
        <taxon>Pedobacter</taxon>
    </lineage>
</organism>
<evidence type="ECO:0000259" key="2">
    <source>
        <dbReference type="Pfam" id="PF00582"/>
    </source>
</evidence>
<dbReference type="AlphaFoldDB" id="A0A1W2F9V9"/>
<accession>A0A1W2F9V9</accession>